<dbReference type="Gene3D" id="3.10.580.10">
    <property type="entry name" value="CBS-domain"/>
    <property type="match status" value="1"/>
</dbReference>
<reference evidence="4 5" key="1">
    <citation type="submission" date="2018-11" db="EMBL/GenBank/DDBJ databases">
        <title>Genomic Encyclopedia of Type Strains, Phase IV (KMG-IV): sequencing the most valuable type-strain genomes for metagenomic binning, comparative biology and taxonomic classification.</title>
        <authorList>
            <person name="Goeker M."/>
        </authorList>
    </citation>
    <scope>NUCLEOTIDE SEQUENCE [LARGE SCALE GENOMIC DNA]</scope>
    <source>
        <strain evidence="4 5">DSM 5900</strain>
    </source>
</reference>
<evidence type="ECO:0000256" key="2">
    <source>
        <dbReference type="PROSITE-ProRule" id="PRU00703"/>
    </source>
</evidence>
<dbReference type="InterPro" id="IPR000644">
    <property type="entry name" value="CBS_dom"/>
</dbReference>
<dbReference type="Proteomes" id="UP000278222">
    <property type="component" value="Unassembled WGS sequence"/>
</dbReference>
<comment type="caution">
    <text evidence="4">The sequence shown here is derived from an EMBL/GenBank/DDBJ whole genome shotgun (WGS) entry which is preliminary data.</text>
</comment>
<dbReference type="PANTHER" id="PTHR43080">
    <property type="entry name" value="CBS DOMAIN-CONTAINING PROTEIN CBSX3, MITOCHONDRIAL"/>
    <property type="match status" value="1"/>
</dbReference>
<dbReference type="InterPro" id="IPR046342">
    <property type="entry name" value="CBS_dom_sf"/>
</dbReference>
<evidence type="ECO:0000313" key="5">
    <source>
        <dbReference type="Proteomes" id="UP000278222"/>
    </source>
</evidence>
<evidence type="ECO:0000313" key="4">
    <source>
        <dbReference type="EMBL" id="ROP99762.1"/>
    </source>
</evidence>
<protein>
    <submittedName>
        <fullName evidence="4">CBS domain protein</fullName>
    </submittedName>
</protein>
<evidence type="ECO:0000256" key="1">
    <source>
        <dbReference type="ARBA" id="ARBA00023122"/>
    </source>
</evidence>
<organism evidence="4 5">
    <name type="scientific">Stella humosa</name>
    <dbReference type="NCBI Taxonomy" id="94"/>
    <lineage>
        <taxon>Bacteria</taxon>
        <taxon>Pseudomonadati</taxon>
        <taxon>Pseudomonadota</taxon>
        <taxon>Alphaproteobacteria</taxon>
        <taxon>Rhodospirillales</taxon>
        <taxon>Stellaceae</taxon>
        <taxon>Stella</taxon>
    </lineage>
</organism>
<dbReference type="SMART" id="SM00116">
    <property type="entry name" value="CBS"/>
    <property type="match status" value="2"/>
</dbReference>
<gene>
    <name evidence="4" type="ORF">EDC65_1549</name>
</gene>
<feature type="domain" description="CBS" evidence="3">
    <location>
        <begin position="76"/>
        <end position="131"/>
    </location>
</feature>
<keyword evidence="1 2" id="KW-0129">CBS domain</keyword>
<evidence type="ECO:0000259" key="3">
    <source>
        <dbReference type="PROSITE" id="PS51371"/>
    </source>
</evidence>
<dbReference type="PROSITE" id="PS51371">
    <property type="entry name" value="CBS"/>
    <property type="match status" value="2"/>
</dbReference>
<feature type="domain" description="CBS" evidence="3">
    <location>
        <begin position="8"/>
        <end position="66"/>
    </location>
</feature>
<dbReference type="RefSeq" id="WP_123689116.1">
    <property type="nucleotide sequence ID" value="NZ_AP019700.1"/>
</dbReference>
<dbReference type="AlphaFoldDB" id="A0A3N1M7R5"/>
<keyword evidence="5" id="KW-1185">Reference proteome</keyword>
<dbReference type="InterPro" id="IPR051257">
    <property type="entry name" value="Diverse_CBS-Domain"/>
</dbReference>
<dbReference type="InterPro" id="IPR044725">
    <property type="entry name" value="CBSX3_CBS_dom"/>
</dbReference>
<dbReference type="PANTHER" id="PTHR43080:SF2">
    <property type="entry name" value="CBS DOMAIN-CONTAINING PROTEIN"/>
    <property type="match status" value="1"/>
</dbReference>
<proteinExistence type="predicted"/>
<name>A0A3N1M7R5_9PROT</name>
<dbReference type="Pfam" id="PF00571">
    <property type="entry name" value="CBS"/>
    <property type="match status" value="2"/>
</dbReference>
<dbReference type="CDD" id="cd04623">
    <property type="entry name" value="CBS_pair_bac_euk"/>
    <property type="match status" value="1"/>
</dbReference>
<accession>A0A3N1M7R5</accession>
<dbReference type="EMBL" id="RJKX01000013">
    <property type="protein sequence ID" value="ROP99762.1"/>
    <property type="molecule type" value="Genomic_DNA"/>
</dbReference>
<dbReference type="SUPFAM" id="SSF54631">
    <property type="entry name" value="CBS-domain pair"/>
    <property type="match status" value="1"/>
</dbReference>
<dbReference type="OrthoDB" id="9807125at2"/>
<sequence>MTVQAILNVKGSDVVSVLPGERIAGAVRLMMTHGIGAVLVRDEIGVVVGILSERDVMRALAREGAACLDASVASLATRDVICCQPEDGIGHVMGLMTRGRFRHLPVMRDGTLAGLVSIGDIVKHRLAEVETEARSLREYVATG</sequence>